<dbReference type="EMBL" id="WJYA01000003">
    <property type="protein sequence ID" value="MTE26071.1"/>
    <property type="molecule type" value="Genomic_DNA"/>
</dbReference>
<feature type="compositionally biased region" description="Polar residues" evidence="1">
    <location>
        <begin position="51"/>
        <end position="60"/>
    </location>
</feature>
<keyword evidence="4" id="KW-1185">Reference proteome</keyword>
<feature type="domain" description="DUF11" evidence="2">
    <location>
        <begin position="100"/>
        <end position="209"/>
    </location>
</feature>
<feature type="compositionally biased region" description="Basic residues" evidence="1">
    <location>
        <begin position="61"/>
        <end position="73"/>
    </location>
</feature>
<dbReference type="AlphaFoldDB" id="A0A7K1GAA3"/>
<comment type="caution">
    <text evidence="3">The sequence shown here is derived from an EMBL/GenBank/DDBJ whole genome shotgun (WGS) entry which is preliminary data.</text>
</comment>
<reference evidence="3 4" key="1">
    <citation type="submission" date="2019-11" db="EMBL/GenBank/DDBJ databases">
        <title>Winogradskyella ouciana sp. nov., isolated from the hadal seawater of the Mariana Trench.</title>
        <authorList>
            <person name="Liu R."/>
        </authorList>
    </citation>
    <scope>NUCLEOTIDE SEQUENCE [LARGE SCALE GENOMIC DNA]</scope>
    <source>
        <strain evidence="3 4">ZXX205</strain>
    </source>
</reference>
<dbReference type="InterPro" id="IPR001434">
    <property type="entry name" value="OmcB-like_DUF11"/>
</dbReference>
<evidence type="ECO:0000313" key="4">
    <source>
        <dbReference type="Proteomes" id="UP000447545"/>
    </source>
</evidence>
<protein>
    <recommendedName>
        <fullName evidence="2">DUF11 domain-containing protein</fullName>
    </recommendedName>
</protein>
<dbReference type="RefSeq" id="WP_155087905.1">
    <property type="nucleotide sequence ID" value="NZ_WJYA01000003.1"/>
</dbReference>
<proteinExistence type="predicted"/>
<organism evidence="3 4">
    <name type="scientific">Winogradskyella ouciana</name>
    <dbReference type="NCBI Taxonomy" id="2608631"/>
    <lineage>
        <taxon>Bacteria</taxon>
        <taxon>Pseudomonadati</taxon>
        <taxon>Bacteroidota</taxon>
        <taxon>Flavobacteriia</taxon>
        <taxon>Flavobacteriales</taxon>
        <taxon>Flavobacteriaceae</taxon>
        <taxon>Winogradskyella</taxon>
    </lineage>
</organism>
<feature type="region of interest" description="Disordered" evidence="1">
    <location>
        <begin position="51"/>
        <end position="96"/>
    </location>
</feature>
<evidence type="ECO:0000313" key="3">
    <source>
        <dbReference type="EMBL" id="MTE26071.1"/>
    </source>
</evidence>
<evidence type="ECO:0000259" key="2">
    <source>
        <dbReference type="Pfam" id="PF01345"/>
    </source>
</evidence>
<feature type="compositionally biased region" description="Polar residues" evidence="1">
    <location>
        <begin position="75"/>
        <end position="86"/>
    </location>
</feature>
<gene>
    <name evidence="3" type="ORF">F1003_03910</name>
</gene>
<dbReference type="Proteomes" id="UP000447545">
    <property type="component" value="Unassembled WGS sequence"/>
</dbReference>
<sequence length="479" mass="52609">MKPKHILLTLLCLSIGYTAEAQLLKKLRKKAEAAVERTLLKKTDEVVSKKTGQVVDTLSTSKKKNKKGNKKGNKSTDSVASVQKNKPSAKKPALKNDKADLHLQASVQPFATQLGGAVTFTIAVNNKGPAIANAIASKVHIPKSYAISNISVTQGAYNRDSKLWDVGTLEAWDRAVMTIMAVVMDDTDLMTTGEIISSSVLDPDSTPNNGIDTNGNGLIIDDKGDEDDGDGQDVKLGEVMAGNGTGNSGNSTGYSDSGNSNVDAINTLIFDQDIKMVMEHKRDKIISYLDFDTMAMRLEDHSKGKKNDPMYWDKDGYIYSGDKGQYYKIKFEQVMNMGKNMIKMFTGPIQGMPMDLPKVNGKEVDLEWHKKPIIYNGYELYVAPNRYPMVEWVFIYHPQIFRGAAGVEEETVPCRGSSNCIKFSVTQGEGAGSSVLFDFKGRLAEITNPDGAVAIYTYEPSTVTLPTNAQEFNFNFQQN</sequence>
<evidence type="ECO:0000256" key="1">
    <source>
        <dbReference type="SAM" id="MobiDB-lite"/>
    </source>
</evidence>
<name>A0A7K1GAA3_9FLAO</name>
<dbReference type="Pfam" id="PF01345">
    <property type="entry name" value="DUF11"/>
    <property type="match status" value="1"/>
</dbReference>
<accession>A0A7K1GAA3</accession>